<dbReference type="Proteomes" id="UP001147830">
    <property type="component" value="Unassembled WGS sequence"/>
</dbReference>
<evidence type="ECO:0000313" key="2">
    <source>
        <dbReference type="EMBL" id="MCT7357823.1"/>
    </source>
</evidence>
<proteinExistence type="predicted"/>
<dbReference type="PRINTS" id="PR00412">
    <property type="entry name" value="EPOXHYDRLASE"/>
</dbReference>
<reference evidence="2" key="2">
    <citation type="submission" date="2022-08" db="EMBL/GenBank/DDBJ databases">
        <authorList>
            <person name="Dong C."/>
        </authorList>
    </citation>
    <scope>NUCLEOTIDE SEQUENCE</scope>
    <source>
        <strain evidence="2">59MF3M-4</strain>
    </source>
</reference>
<keyword evidence="3" id="KW-1185">Reference proteome</keyword>
<evidence type="ECO:0000313" key="3">
    <source>
        <dbReference type="Proteomes" id="UP001147830"/>
    </source>
</evidence>
<organism evidence="2 3">
    <name type="scientific">Thalassolituus pacificus</name>
    <dbReference type="NCBI Taxonomy" id="2975440"/>
    <lineage>
        <taxon>Bacteria</taxon>
        <taxon>Pseudomonadati</taxon>
        <taxon>Pseudomonadota</taxon>
        <taxon>Gammaproteobacteria</taxon>
        <taxon>Oceanospirillales</taxon>
        <taxon>Oceanospirillaceae</taxon>
        <taxon>Thalassolituus</taxon>
    </lineage>
</organism>
<dbReference type="GO" id="GO:0047372">
    <property type="term" value="F:monoacylglycerol lipase activity"/>
    <property type="evidence" value="ECO:0007669"/>
    <property type="project" value="TreeGrafter"/>
</dbReference>
<dbReference type="RefSeq" id="WP_260974754.1">
    <property type="nucleotide sequence ID" value="NZ_JAOANI010000009.1"/>
</dbReference>
<dbReference type="SUPFAM" id="SSF53474">
    <property type="entry name" value="alpha/beta-Hydrolases"/>
    <property type="match status" value="1"/>
</dbReference>
<dbReference type="PANTHER" id="PTHR43798">
    <property type="entry name" value="MONOACYLGLYCEROL LIPASE"/>
    <property type="match status" value="1"/>
</dbReference>
<dbReference type="InterPro" id="IPR000073">
    <property type="entry name" value="AB_hydrolase_1"/>
</dbReference>
<dbReference type="GO" id="GO:0046464">
    <property type="term" value="P:acylglycerol catabolic process"/>
    <property type="evidence" value="ECO:0007669"/>
    <property type="project" value="TreeGrafter"/>
</dbReference>
<dbReference type="Pfam" id="PF00561">
    <property type="entry name" value="Abhydrolase_1"/>
    <property type="match status" value="1"/>
</dbReference>
<gene>
    <name evidence="2" type="ORF">NYR02_02150</name>
</gene>
<reference evidence="2" key="1">
    <citation type="journal article" date="2022" name="Front. Microbiol.">
        <title>Genome-based taxonomic rearrangement of Oceanobacter-related bacteria including the description of Thalassolituus hydrocarbonoclasticus sp. nov. and Thalassolituus pacificus sp. nov. and emended description of the genus Thalassolituus.</title>
        <authorList>
            <person name="Dong C."/>
            <person name="Wei L."/>
            <person name="Wang J."/>
            <person name="Lai Q."/>
            <person name="Huang Z."/>
            <person name="Shao Z."/>
        </authorList>
    </citation>
    <scope>NUCLEOTIDE SEQUENCE</scope>
    <source>
        <strain evidence="2">59MF3M-4</strain>
    </source>
</reference>
<sequence length="307" mass="34571">MSANAPSLNQWQQQGKRISLLGQDIFYCTAGDADKPALLLIHGFPTASWDWRYQWQALSENYFVITMDMLGFGFSAKPQNRDYRIAFQADLQQALLKHLNIQQYSILAHDYGDTVAQELLARDLDQNRNSNQSSNNSSNNSSISACILLNGGLFPETHKPVLVQKLLISPLGPLFARLYSYKKLQKTFAYICAKPLSDEELQGFWTLISHQQGLRVFHKLIRYMSERRQFRERWVGALQNTHVPLALINGSADPISGEHMVARYRELVDGENIVQLPGIGHYPQLEDSQSVLAAVQSFLAGVMLSGG</sequence>
<accession>A0A9X2WCC6</accession>
<dbReference type="InterPro" id="IPR050266">
    <property type="entry name" value="AB_hydrolase_sf"/>
</dbReference>
<dbReference type="PANTHER" id="PTHR43798:SF33">
    <property type="entry name" value="HYDROLASE, PUTATIVE (AFU_ORTHOLOGUE AFUA_2G14860)-RELATED"/>
    <property type="match status" value="1"/>
</dbReference>
<name>A0A9X2WCC6_9GAMM</name>
<keyword evidence="2" id="KW-0378">Hydrolase</keyword>
<dbReference type="GO" id="GO:0016020">
    <property type="term" value="C:membrane"/>
    <property type="evidence" value="ECO:0007669"/>
    <property type="project" value="TreeGrafter"/>
</dbReference>
<dbReference type="EMBL" id="JAOANI010000009">
    <property type="protein sequence ID" value="MCT7357823.1"/>
    <property type="molecule type" value="Genomic_DNA"/>
</dbReference>
<comment type="caution">
    <text evidence="2">The sequence shown here is derived from an EMBL/GenBank/DDBJ whole genome shotgun (WGS) entry which is preliminary data.</text>
</comment>
<dbReference type="InterPro" id="IPR029058">
    <property type="entry name" value="AB_hydrolase_fold"/>
</dbReference>
<evidence type="ECO:0000259" key="1">
    <source>
        <dbReference type="Pfam" id="PF00561"/>
    </source>
</evidence>
<dbReference type="InterPro" id="IPR000639">
    <property type="entry name" value="Epox_hydrolase-like"/>
</dbReference>
<protein>
    <submittedName>
        <fullName evidence="2">Alpha/beta hydrolase</fullName>
    </submittedName>
</protein>
<dbReference type="AlphaFoldDB" id="A0A9X2WCC6"/>
<feature type="domain" description="AB hydrolase-1" evidence="1">
    <location>
        <begin position="36"/>
        <end position="287"/>
    </location>
</feature>
<dbReference type="Gene3D" id="3.40.50.1820">
    <property type="entry name" value="alpha/beta hydrolase"/>
    <property type="match status" value="1"/>
</dbReference>